<dbReference type="InterPro" id="IPR030395">
    <property type="entry name" value="GP_PDE_dom"/>
</dbReference>
<dbReference type="PROSITE" id="PS51704">
    <property type="entry name" value="GP_PDE"/>
    <property type="match status" value="1"/>
</dbReference>
<keyword evidence="7" id="KW-1185">Reference proteome</keyword>
<evidence type="ECO:0000256" key="4">
    <source>
        <dbReference type="ARBA" id="ARBA00047512"/>
    </source>
</evidence>
<keyword evidence="3" id="KW-0378">Hydrolase</keyword>
<dbReference type="InterPro" id="IPR017946">
    <property type="entry name" value="PLC-like_Pdiesterase_TIM-brl"/>
</dbReference>
<dbReference type="InParanoid" id="D8R081"/>
<dbReference type="eggNOG" id="KOG2421">
    <property type="taxonomic scope" value="Eukaryota"/>
</dbReference>
<evidence type="ECO:0000256" key="1">
    <source>
        <dbReference type="ARBA" id="ARBA00012247"/>
    </source>
</evidence>
<dbReference type="STRING" id="88036.D8R081"/>
<dbReference type="EMBL" id="GL377569">
    <property type="protein sequence ID" value="EFJ34928.1"/>
    <property type="molecule type" value="Genomic_DNA"/>
</dbReference>
<dbReference type="Proteomes" id="UP000001514">
    <property type="component" value="Unassembled WGS sequence"/>
</dbReference>
<evidence type="ECO:0000256" key="3">
    <source>
        <dbReference type="ARBA" id="ARBA00022801"/>
    </source>
</evidence>
<dbReference type="PANTHER" id="PTHR22958">
    <property type="entry name" value="GLYCEROPHOSPHORYL DIESTER PHOSPHODIESTERASE"/>
    <property type="match status" value="1"/>
</dbReference>
<comment type="catalytic activity">
    <reaction evidence="4">
        <text>a sn-glycero-3-phosphodiester + H2O = an alcohol + sn-glycerol 3-phosphate + H(+)</text>
        <dbReference type="Rhea" id="RHEA:12969"/>
        <dbReference type="ChEBI" id="CHEBI:15377"/>
        <dbReference type="ChEBI" id="CHEBI:15378"/>
        <dbReference type="ChEBI" id="CHEBI:30879"/>
        <dbReference type="ChEBI" id="CHEBI:57597"/>
        <dbReference type="ChEBI" id="CHEBI:83408"/>
        <dbReference type="EC" id="3.1.4.46"/>
    </reaction>
</comment>
<dbReference type="Gramene" id="EFJ34928">
    <property type="protein sequence ID" value="EFJ34928"/>
    <property type="gene ID" value="SELMODRAFT_82124"/>
</dbReference>
<dbReference type="HOGENOM" id="CLU_013007_0_0_1"/>
<feature type="domain" description="GP-PDE" evidence="5">
    <location>
        <begin position="13"/>
        <end position="297"/>
    </location>
</feature>
<dbReference type="OMA" id="TICGYEW"/>
<dbReference type="GO" id="GO:0006071">
    <property type="term" value="P:glycerol metabolic process"/>
    <property type="evidence" value="ECO:0007669"/>
    <property type="project" value="UniProtKB-KW"/>
</dbReference>
<protein>
    <recommendedName>
        <fullName evidence="1">glycerophosphodiester phosphodiesterase</fullName>
        <ecNumber evidence="1">3.1.4.46</ecNumber>
    </recommendedName>
</protein>
<dbReference type="PANTHER" id="PTHR22958:SF1">
    <property type="entry name" value="GLYCEROPHOSPHOCHOLINE PHOSPHODIESTERASE GPCPD1"/>
    <property type="match status" value="1"/>
</dbReference>
<keyword evidence="2" id="KW-0319">Glycerol metabolism</keyword>
<evidence type="ECO:0000256" key="2">
    <source>
        <dbReference type="ARBA" id="ARBA00022798"/>
    </source>
</evidence>
<accession>D8R081</accession>
<sequence>PKLVVVGHRGCGKNKITALEAADSRPSIMENTITSFNMAAANGADFVEFDVQVTKDGHAVIFHDDLLITDDSVSFLRKKNEETIGDMTLHEFLSIGFQRDGHQGGKSLLRRASDGALRKWTVSVDDSLCTLKQAFEEVHPFTGFNIEVKFHDVLPTSDQELERVIGAILSEVEQYAGGRRIYFSSFHPDAVGLLRKKQSRYPVFFLTDGGVQLYNDPRRNSIEAAIQVCKTSNLQGIVSEVKAVLNNPSAVAQVKQAGLSFLTYGELNNMAEALHKQEEDGVDGVIVDHVTEMVTAARKMDKVATASSGVDSSPAVRVVA</sequence>
<dbReference type="GO" id="GO:0008889">
    <property type="term" value="F:glycerophosphodiester phosphodiesterase activity"/>
    <property type="evidence" value="ECO:0007669"/>
    <property type="project" value="UniProtKB-EC"/>
</dbReference>
<dbReference type="Pfam" id="PF03009">
    <property type="entry name" value="GDPD"/>
    <property type="match status" value="1"/>
</dbReference>
<evidence type="ECO:0000313" key="6">
    <source>
        <dbReference type="EMBL" id="EFJ34928.1"/>
    </source>
</evidence>
<dbReference type="Gene3D" id="3.20.20.190">
    <property type="entry name" value="Phosphatidylinositol (PI) phosphodiesterase"/>
    <property type="match status" value="1"/>
</dbReference>
<dbReference type="KEGG" id="smo:SELMODRAFT_82124"/>
<dbReference type="EC" id="3.1.4.46" evidence="1"/>
<reference evidence="6 7" key="1">
    <citation type="journal article" date="2011" name="Science">
        <title>The Selaginella genome identifies genetic changes associated with the evolution of vascular plants.</title>
        <authorList>
            <person name="Banks J.A."/>
            <person name="Nishiyama T."/>
            <person name="Hasebe M."/>
            <person name="Bowman J.L."/>
            <person name="Gribskov M."/>
            <person name="dePamphilis C."/>
            <person name="Albert V.A."/>
            <person name="Aono N."/>
            <person name="Aoyama T."/>
            <person name="Ambrose B.A."/>
            <person name="Ashton N.W."/>
            <person name="Axtell M.J."/>
            <person name="Barker E."/>
            <person name="Barker M.S."/>
            <person name="Bennetzen J.L."/>
            <person name="Bonawitz N.D."/>
            <person name="Chapple C."/>
            <person name="Cheng C."/>
            <person name="Correa L.G."/>
            <person name="Dacre M."/>
            <person name="DeBarry J."/>
            <person name="Dreyer I."/>
            <person name="Elias M."/>
            <person name="Engstrom E.M."/>
            <person name="Estelle M."/>
            <person name="Feng L."/>
            <person name="Finet C."/>
            <person name="Floyd S.K."/>
            <person name="Frommer W.B."/>
            <person name="Fujita T."/>
            <person name="Gramzow L."/>
            <person name="Gutensohn M."/>
            <person name="Harholt J."/>
            <person name="Hattori M."/>
            <person name="Heyl A."/>
            <person name="Hirai T."/>
            <person name="Hiwatashi Y."/>
            <person name="Ishikawa M."/>
            <person name="Iwata M."/>
            <person name="Karol K.G."/>
            <person name="Koehler B."/>
            <person name="Kolukisaoglu U."/>
            <person name="Kubo M."/>
            <person name="Kurata T."/>
            <person name="Lalonde S."/>
            <person name="Li K."/>
            <person name="Li Y."/>
            <person name="Litt A."/>
            <person name="Lyons E."/>
            <person name="Manning G."/>
            <person name="Maruyama T."/>
            <person name="Michael T.P."/>
            <person name="Mikami K."/>
            <person name="Miyazaki S."/>
            <person name="Morinaga S."/>
            <person name="Murata T."/>
            <person name="Mueller-Roeber B."/>
            <person name="Nelson D.R."/>
            <person name="Obara M."/>
            <person name="Oguri Y."/>
            <person name="Olmstead R.G."/>
            <person name="Onodera N."/>
            <person name="Petersen B.L."/>
            <person name="Pils B."/>
            <person name="Prigge M."/>
            <person name="Rensing S.A."/>
            <person name="Riano-Pachon D.M."/>
            <person name="Roberts A.W."/>
            <person name="Sato Y."/>
            <person name="Scheller H.V."/>
            <person name="Schulz B."/>
            <person name="Schulz C."/>
            <person name="Shakirov E.V."/>
            <person name="Shibagaki N."/>
            <person name="Shinohara N."/>
            <person name="Shippen D.E."/>
            <person name="Soerensen I."/>
            <person name="Sotooka R."/>
            <person name="Sugimoto N."/>
            <person name="Sugita M."/>
            <person name="Sumikawa N."/>
            <person name="Tanurdzic M."/>
            <person name="Theissen G."/>
            <person name="Ulvskov P."/>
            <person name="Wakazuki S."/>
            <person name="Weng J.K."/>
            <person name="Willats W.W."/>
            <person name="Wipf D."/>
            <person name="Wolf P.G."/>
            <person name="Yang L."/>
            <person name="Zimmer A.D."/>
            <person name="Zhu Q."/>
            <person name="Mitros T."/>
            <person name="Hellsten U."/>
            <person name="Loque D."/>
            <person name="Otillar R."/>
            <person name="Salamov A."/>
            <person name="Schmutz J."/>
            <person name="Shapiro H."/>
            <person name="Lindquist E."/>
            <person name="Lucas S."/>
            <person name="Rokhsar D."/>
            <person name="Grigoriev I.V."/>
        </authorList>
    </citation>
    <scope>NUCLEOTIDE SEQUENCE [LARGE SCALE GENOMIC DNA]</scope>
</reference>
<dbReference type="SUPFAM" id="SSF51695">
    <property type="entry name" value="PLC-like phosphodiesterases"/>
    <property type="match status" value="1"/>
</dbReference>
<dbReference type="AlphaFoldDB" id="D8R081"/>
<proteinExistence type="predicted"/>
<feature type="non-terminal residue" evidence="6">
    <location>
        <position position="1"/>
    </location>
</feature>
<name>D8R081_SELML</name>
<dbReference type="InterPro" id="IPR051578">
    <property type="entry name" value="GDPD"/>
</dbReference>
<organism evidence="7">
    <name type="scientific">Selaginella moellendorffii</name>
    <name type="common">Spikemoss</name>
    <dbReference type="NCBI Taxonomy" id="88036"/>
    <lineage>
        <taxon>Eukaryota</taxon>
        <taxon>Viridiplantae</taxon>
        <taxon>Streptophyta</taxon>
        <taxon>Embryophyta</taxon>
        <taxon>Tracheophyta</taxon>
        <taxon>Lycopodiopsida</taxon>
        <taxon>Selaginellales</taxon>
        <taxon>Selaginellaceae</taxon>
        <taxon>Selaginella</taxon>
    </lineage>
</organism>
<evidence type="ECO:0000259" key="5">
    <source>
        <dbReference type="PROSITE" id="PS51704"/>
    </source>
</evidence>
<gene>
    <name evidence="6" type="ORF">SELMODRAFT_82124</name>
</gene>
<dbReference type="GO" id="GO:0046475">
    <property type="term" value="P:glycerophospholipid catabolic process"/>
    <property type="evidence" value="ECO:0000318"/>
    <property type="project" value="GO_Central"/>
</dbReference>
<evidence type="ECO:0000313" key="7">
    <source>
        <dbReference type="Proteomes" id="UP000001514"/>
    </source>
</evidence>